<accession>A0A4S8M7F1</accession>
<gene>
    <name evidence="2" type="ORF">K435DRAFT_965161</name>
</gene>
<protein>
    <submittedName>
        <fullName evidence="2">Uncharacterized protein</fullName>
    </submittedName>
</protein>
<feature type="compositionally biased region" description="Basic and acidic residues" evidence="1">
    <location>
        <begin position="271"/>
        <end position="296"/>
    </location>
</feature>
<evidence type="ECO:0000313" key="2">
    <source>
        <dbReference type="EMBL" id="THU97991.1"/>
    </source>
</evidence>
<evidence type="ECO:0000313" key="3">
    <source>
        <dbReference type="Proteomes" id="UP000297245"/>
    </source>
</evidence>
<organism evidence="2 3">
    <name type="scientific">Dendrothele bispora (strain CBS 962.96)</name>
    <dbReference type="NCBI Taxonomy" id="1314807"/>
    <lineage>
        <taxon>Eukaryota</taxon>
        <taxon>Fungi</taxon>
        <taxon>Dikarya</taxon>
        <taxon>Basidiomycota</taxon>
        <taxon>Agaricomycotina</taxon>
        <taxon>Agaricomycetes</taxon>
        <taxon>Agaricomycetidae</taxon>
        <taxon>Agaricales</taxon>
        <taxon>Agaricales incertae sedis</taxon>
        <taxon>Dendrothele</taxon>
    </lineage>
</organism>
<proteinExistence type="predicted"/>
<keyword evidence="3" id="KW-1185">Reference proteome</keyword>
<sequence>MSSDGTGGNQFFNNASNNVFDNLSLNNVGRDQHHHKQEGNIQNTTRNYNASISKYTENDNSNVYGRKTENYGTYNETNNGGQEEDLPEPTRAAFFEHFEPVLIEFTGCADAWKDPNSKELQDLWIKSMPKDMQGQYSQFGKGIRKLAAERLTEWRNSIGDAAIVVLDSILEDKTQEEQARFIQEQTKGNYWDRVYYFSSVFNGKPTGSFQSQIVAQTLSTHFKAIRDIPEQNRSKNPPKAALVLSILAIERAFKHYAIQTHGNPPTDTFSSDERAQQSASRIDRLFGKKPDGKDRVSAETWDKIIAAAKSHLEPPTAVDVVEPDSKDELPQDFSYDD</sequence>
<name>A0A4S8M7F1_DENBC</name>
<feature type="compositionally biased region" description="Polar residues" evidence="1">
    <location>
        <begin position="260"/>
        <end position="269"/>
    </location>
</feature>
<evidence type="ECO:0000256" key="1">
    <source>
        <dbReference type="SAM" id="MobiDB-lite"/>
    </source>
</evidence>
<feature type="region of interest" description="Disordered" evidence="1">
    <location>
        <begin position="314"/>
        <end position="337"/>
    </location>
</feature>
<feature type="region of interest" description="Disordered" evidence="1">
    <location>
        <begin position="56"/>
        <end position="86"/>
    </location>
</feature>
<dbReference type="Proteomes" id="UP000297245">
    <property type="component" value="Unassembled WGS sequence"/>
</dbReference>
<dbReference type="EMBL" id="ML179145">
    <property type="protein sequence ID" value="THU97991.1"/>
    <property type="molecule type" value="Genomic_DNA"/>
</dbReference>
<feature type="compositionally biased region" description="Low complexity" evidence="1">
    <location>
        <begin position="70"/>
        <end position="81"/>
    </location>
</feature>
<reference evidence="2 3" key="1">
    <citation type="journal article" date="2019" name="Nat. Ecol. Evol.">
        <title>Megaphylogeny resolves global patterns of mushroom evolution.</title>
        <authorList>
            <person name="Varga T."/>
            <person name="Krizsan K."/>
            <person name="Foldi C."/>
            <person name="Dima B."/>
            <person name="Sanchez-Garcia M."/>
            <person name="Sanchez-Ramirez S."/>
            <person name="Szollosi G.J."/>
            <person name="Szarkandi J.G."/>
            <person name="Papp V."/>
            <person name="Albert L."/>
            <person name="Andreopoulos W."/>
            <person name="Angelini C."/>
            <person name="Antonin V."/>
            <person name="Barry K.W."/>
            <person name="Bougher N.L."/>
            <person name="Buchanan P."/>
            <person name="Buyck B."/>
            <person name="Bense V."/>
            <person name="Catcheside P."/>
            <person name="Chovatia M."/>
            <person name="Cooper J."/>
            <person name="Damon W."/>
            <person name="Desjardin D."/>
            <person name="Finy P."/>
            <person name="Geml J."/>
            <person name="Haridas S."/>
            <person name="Hughes K."/>
            <person name="Justo A."/>
            <person name="Karasinski D."/>
            <person name="Kautmanova I."/>
            <person name="Kiss B."/>
            <person name="Kocsube S."/>
            <person name="Kotiranta H."/>
            <person name="LaButti K.M."/>
            <person name="Lechner B.E."/>
            <person name="Liimatainen K."/>
            <person name="Lipzen A."/>
            <person name="Lukacs Z."/>
            <person name="Mihaltcheva S."/>
            <person name="Morgado L.N."/>
            <person name="Niskanen T."/>
            <person name="Noordeloos M.E."/>
            <person name="Ohm R.A."/>
            <person name="Ortiz-Santana B."/>
            <person name="Ovrebo C."/>
            <person name="Racz N."/>
            <person name="Riley R."/>
            <person name="Savchenko A."/>
            <person name="Shiryaev A."/>
            <person name="Soop K."/>
            <person name="Spirin V."/>
            <person name="Szebenyi C."/>
            <person name="Tomsovsky M."/>
            <person name="Tulloss R.E."/>
            <person name="Uehling J."/>
            <person name="Grigoriev I.V."/>
            <person name="Vagvolgyi C."/>
            <person name="Papp T."/>
            <person name="Martin F.M."/>
            <person name="Miettinen O."/>
            <person name="Hibbett D.S."/>
            <person name="Nagy L.G."/>
        </authorList>
    </citation>
    <scope>NUCLEOTIDE SEQUENCE [LARGE SCALE GENOMIC DNA]</scope>
    <source>
        <strain evidence="2 3">CBS 962.96</strain>
    </source>
</reference>
<dbReference type="OrthoDB" id="3014170at2759"/>
<feature type="region of interest" description="Disordered" evidence="1">
    <location>
        <begin position="260"/>
        <end position="296"/>
    </location>
</feature>
<dbReference type="AlphaFoldDB" id="A0A4S8M7F1"/>